<evidence type="ECO:0000256" key="1">
    <source>
        <dbReference type="ARBA" id="ARBA00008779"/>
    </source>
</evidence>
<dbReference type="Gene3D" id="3.40.720.10">
    <property type="entry name" value="Alkaline Phosphatase, subunit A"/>
    <property type="match status" value="1"/>
</dbReference>
<evidence type="ECO:0000256" key="3">
    <source>
        <dbReference type="ARBA" id="ARBA00022801"/>
    </source>
</evidence>
<dbReference type="InterPro" id="IPR024607">
    <property type="entry name" value="Sulfatase_CS"/>
</dbReference>
<dbReference type="PANTHER" id="PTHR42693:SF53">
    <property type="entry name" value="ENDO-4-O-SULFATASE"/>
    <property type="match status" value="1"/>
</dbReference>
<dbReference type="PROSITE" id="PS00523">
    <property type="entry name" value="SULFATASE_1"/>
    <property type="match status" value="1"/>
</dbReference>
<dbReference type="CDD" id="cd16033">
    <property type="entry name" value="sulfatase_like"/>
    <property type="match status" value="1"/>
</dbReference>
<keyword evidence="7" id="KW-1185">Reference proteome</keyword>
<dbReference type="Proteomes" id="UP000437709">
    <property type="component" value="Unassembled WGS sequence"/>
</dbReference>
<evidence type="ECO:0000256" key="4">
    <source>
        <dbReference type="ARBA" id="ARBA00022837"/>
    </source>
</evidence>
<keyword evidence="3 6" id="KW-0378">Hydrolase</keyword>
<dbReference type="OrthoDB" id="9777306at2"/>
<dbReference type="InterPro" id="IPR017850">
    <property type="entry name" value="Alkaline_phosphatase_core_sf"/>
</dbReference>
<organism evidence="6 7">
    <name type="scientific">Georgenia subflava</name>
    <dbReference type="NCBI Taxonomy" id="1622177"/>
    <lineage>
        <taxon>Bacteria</taxon>
        <taxon>Bacillati</taxon>
        <taxon>Actinomycetota</taxon>
        <taxon>Actinomycetes</taxon>
        <taxon>Micrococcales</taxon>
        <taxon>Bogoriellaceae</taxon>
        <taxon>Georgenia</taxon>
    </lineage>
</organism>
<dbReference type="InterPro" id="IPR050738">
    <property type="entry name" value="Sulfatase"/>
</dbReference>
<dbReference type="InterPro" id="IPR000917">
    <property type="entry name" value="Sulfatase_N"/>
</dbReference>
<proteinExistence type="inferred from homology"/>
<keyword evidence="4" id="KW-0106">Calcium</keyword>
<evidence type="ECO:0000256" key="2">
    <source>
        <dbReference type="ARBA" id="ARBA00022723"/>
    </source>
</evidence>
<reference evidence="6 7" key="1">
    <citation type="submission" date="2019-10" db="EMBL/GenBank/DDBJ databases">
        <title>Georgenia wutianyii sp. nov. and Georgenia yuyongxinii sp. nov. isolated from plateau pika (Ochotona curzoniae) in the Qinghai-Tibet plateau of China.</title>
        <authorList>
            <person name="Tian Z."/>
        </authorList>
    </citation>
    <scope>NUCLEOTIDE SEQUENCE [LARGE SCALE GENOMIC DNA]</scope>
    <source>
        <strain evidence="6 7">JCM 19765</strain>
    </source>
</reference>
<sequence length="493" mass="54791">MPSPTDNAGRRNVLLLMTDQHRVDTLGCYGGRPTRTPVLDGLAARGTVFDAAYTPSAICTPARASLLTGRYPFEHGMIGNFEWSAGLREELEPGTRTLADDLAAQGYTAGHVGKWHVGRRLGPDHYGFDGEHIPGALNDYTYPGYLAWLDEHGHPPVDVHDQIRTTLPDGSRGHLLAGRLAQPTEATFEAYLADLAIEKIRSYADAGPFFLTCNFFGPHLPYLLPSEWFDLFDPADVPLPASMAETFVGKPDVQRTYSRYWGADRLDEQTWRVLHAAYRGYVAMIDHQIGRVLTALEECGLTDSTVLAFTADHGEFTGAHRLNDKGPAMYEDIYRIPLVLAAPGQQPTRSDELVTLIDLHATVLDVAGSPRSHSRGRSLLRPAEHAGSDVVVAEFHGHHFQYSQRMVRDRRYKLVVNPGGTDELYDLHEDPHELRNVIAAPVYGAVHTALRRRLYRELVDRGDRFAQWLAMSGDIPEDDRVRPETAVENSVGL</sequence>
<name>A0A6N7ESK2_9MICO</name>
<feature type="domain" description="Sulfatase N-terminal" evidence="5">
    <location>
        <begin position="11"/>
        <end position="368"/>
    </location>
</feature>
<dbReference type="PANTHER" id="PTHR42693">
    <property type="entry name" value="ARYLSULFATASE FAMILY MEMBER"/>
    <property type="match status" value="1"/>
</dbReference>
<evidence type="ECO:0000313" key="6">
    <source>
        <dbReference type="EMBL" id="MPV38154.1"/>
    </source>
</evidence>
<comment type="similarity">
    <text evidence="1">Belongs to the sulfatase family.</text>
</comment>
<accession>A0A6N7ESK2</accession>
<gene>
    <name evidence="6" type="ORF">GB881_14060</name>
</gene>
<keyword evidence="6" id="KW-0808">Transferase</keyword>
<dbReference type="EMBL" id="WHPC01000065">
    <property type="protein sequence ID" value="MPV38154.1"/>
    <property type="molecule type" value="Genomic_DNA"/>
</dbReference>
<dbReference type="SUPFAM" id="SSF53649">
    <property type="entry name" value="Alkaline phosphatase-like"/>
    <property type="match status" value="1"/>
</dbReference>
<dbReference type="GO" id="GO:0016740">
    <property type="term" value="F:transferase activity"/>
    <property type="evidence" value="ECO:0007669"/>
    <property type="project" value="UniProtKB-KW"/>
</dbReference>
<protein>
    <submittedName>
        <fullName evidence="6">Sulfatase-like hydrolase/transferase</fullName>
    </submittedName>
</protein>
<dbReference type="Pfam" id="PF00884">
    <property type="entry name" value="Sulfatase"/>
    <property type="match status" value="1"/>
</dbReference>
<dbReference type="GO" id="GO:0004065">
    <property type="term" value="F:arylsulfatase activity"/>
    <property type="evidence" value="ECO:0007669"/>
    <property type="project" value="TreeGrafter"/>
</dbReference>
<dbReference type="AlphaFoldDB" id="A0A6N7ESK2"/>
<keyword evidence="2" id="KW-0479">Metal-binding</keyword>
<dbReference type="GO" id="GO:0046872">
    <property type="term" value="F:metal ion binding"/>
    <property type="evidence" value="ECO:0007669"/>
    <property type="project" value="UniProtKB-KW"/>
</dbReference>
<evidence type="ECO:0000259" key="5">
    <source>
        <dbReference type="Pfam" id="PF00884"/>
    </source>
</evidence>
<comment type="caution">
    <text evidence="6">The sequence shown here is derived from an EMBL/GenBank/DDBJ whole genome shotgun (WGS) entry which is preliminary data.</text>
</comment>
<dbReference type="RefSeq" id="WP_152193863.1">
    <property type="nucleotide sequence ID" value="NZ_VUKD01000001.1"/>
</dbReference>
<evidence type="ECO:0000313" key="7">
    <source>
        <dbReference type="Proteomes" id="UP000437709"/>
    </source>
</evidence>